<dbReference type="EMBL" id="FOFR01000033">
    <property type="protein sequence ID" value="SES32517.1"/>
    <property type="molecule type" value="Genomic_DNA"/>
</dbReference>
<feature type="region of interest" description="Disordered" evidence="1">
    <location>
        <begin position="80"/>
        <end position="103"/>
    </location>
</feature>
<sequence>MLIPQVASVKFDPSSSKWCRDGSYDEVRHTCDMDNSRGGGLIDVVVRVHKKGVVLLHRWCAVAGFDVQLMKVRDESRSRSLSSPFMDRGIEPDGAEFTGGGSGGLVEASGDRIRLSRSVSLATEMAPTKIRPGPHTGAVTPGGREPLAAVEGDPLPLHVHELSAVHAFGASRHGAAAHGQLDGFTGGIAEVGEDRQQALPRITAQSGRHCAGKRLDSELLGDQCSLPSSPDNFQRWGDFRAVCDCGVRKVRLPLRHAGLIRPATSDHQASNSTSQRHMTSRAFAVDHCAPRKPVQVCRVNCGDDFSSGTGSAVTTSRPSCSRMFSRVPAFQPSAAVMLGRRSGGEAVLSDASRRVPEARRLSEPGNCACGRTCRARGPRCDTFRALRRSAVPGVPASRDVTSAG</sequence>
<evidence type="ECO:0000256" key="1">
    <source>
        <dbReference type="SAM" id="MobiDB-lite"/>
    </source>
</evidence>
<accession>A0A1H9WFP0</accession>
<keyword evidence="3" id="KW-1185">Reference proteome</keyword>
<gene>
    <name evidence="2" type="ORF">SAMN05216188_13320</name>
</gene>
<protein>
    <submittedName>
        <fullName evidence="2">Uncharacterized protein</fullName>
    </submittedName>
</protein>
<organism evidence="2 3">
    <name type="scientific">Lentzea xinjiangensis</name>
    <dbReference type="NCBI Taxonomy" id="402600"/>
    <lineage>
        <taxon>Bacteria</taxon>
        <taxon>Bacillati</taxon>
        <taxon>Actinomycetota</taxon>
        <taxon>Actinomycetes</taxon>
        <taxon>Pseudonocardiales</taxon>
        <taxon>Pseudonocardiaceae</taxon>
        <taxon>Lentzea</taxon>
    </lineage>
</organism>
<dbReference type="AlphaFoldDB" id="A0A1H9WFP0"/>
<evidence type="ECO:0000313" key="3">
    <source>
        <dbReference type="Proteomes" id="UP000199352"/>
    </source>
</evidence>
<dbReference type="Proteomes" id="UP000199352">
    <property type="component" value="Unassembled WGS sequence"/>
</dbReference>
<evidence type="ECO:0000313" key="2">
    <source>
        <dbReference type="EMBL" id="SES32517.1"/>
    </source>
</evidence>
<proteinExistence type="predicted"/>
<reference evidence="3" key="1">
    <citation type="submission" date="2016-10" db="EMBL/GenBank/DDBJ databases">
        <authorList>
            <person name="Varghese N."/>
            <person name="Submissions S."/>
        </authorList>
    </citation>
    <scope>NUCLEOTIDE SEQUENCE [LARGE SCALE GENOMIC DNA]</scope>
    <source>
        <strain evidence="3">CGMCC 4.3525</strain>
    </source>
</reference>
<name>A0A1H9WFP0_9PSEU</name>